<dbReference type="InterPro" id="IPR029479">
    <property type="entry name" value="Nitroreductase"/>
</dbReference>
<evidence type="ECO:0000256" key="1">
    <source>
        <dbReference type="ARBA" id="ARBA00001917"/>
    </source>
</evidence>
<evidence type="ECO:0000256" key="4">
    <source>
        <dbReference type="ARBA" id="ARBA00022643"/>
    </source>
</evidence>
<dbReference type="AlphaFoldDB" id="A0A9W3K2Z1"/>
<evidence type="ECO:0000256" key="3">
    <source>
        <dbReference type="ARBA" id="ARBA00022630"/>
    </source>
</evidence>
<dbReference type="SUPFAM" id="SSF55469">
    <property type="entry name" value="FMN-dependent nitroreductase-like"/>
    <property type="match status" value="1"/>
</dbReference>
<evidence type="ECO:0000256" key="2">
    <source>
        <dbReference type="ARBA" id="ARBA00007118"/>
    </source>
</evidence>
<accession>A0A9W3K2Z1</accession>
<gene>
    <name evidence="7" type="ORF">GEM_3421</name>
</gene>
<dbReference type="KEGG" id="bct:GEM_3421"/>
<keyword evidence="3" id="KW-0285">Flavoprotein</keyword>
<sequence>MERSTLPPAIASSVLRQAIEWALLSRRSTRAYLATPIPRETVESILDVARFAATGVNMQPWRVHVVTEAARERICTAIQRVRDTPELDAIHSDQWDYYPREWISPYIERRRAVGWKLYGLLGIEKGDKVRMYAQHGRNFQFFDAPVGLFFTINRAMQKGSLLDYGMFLQNIMIAARAHGLSTCPQAAFMKYHALISEMLQFESDEMLVVGMSLGYADPDSIENSLETERAAVSSFTTFHQD</sequence>
<name>A0A9W3K2Z1_BURCE</name>
<keyword evidence="5" id="KW-0560">Oxidoreductase</keyword>
<comment type="cofactor">
    <cofactor evidence="1">
        <name>FMN</name>
        <dbReference type="ChEBI" id="CHEBI:58210"/>
    </cofactor>
</comment>
<protein>
    <submittedName>
        <fullName evidence="7">Nitroreductase</fullName>
    </submittedName>
</protein>
<dbReference type="Proteomes" id="UP000032866">
    <property type="component" value="Chromosome 2"/>
</dbReference>
<proteinExistence type="inferred from homology"/>
<dbReference type="CDD" id="cd02136">
    <property type="entry name" value="PnbA_NfnB-like"/>
    <property type="match status" value="1"/>
</dbReference>
<dbReference type="RefSeq" id="WP_014898590.1">
    <property type="nucleotide sequence ID" value="NC_018514.1"/>
</dbReference>
<comment type="similarity">
    <text evidence="2">Belongs to the nitroreductase family.</text>
</comment>
<dbReference type="PANTHER" id="PTHR43673">
    <property type="entry name" value="NAD(P)H NITROREDUCTASE YDGI-RELATED"/>
    <property type="match status" value="1"/>
</dbReference>
<dbReference type="EMBL" id="CP003775">
    <property type="protein sequence ID" value="AFQ49813.1"/>
    <property type="molecule type" value="Genomic_DNA"/>
</dbReference>
<reference evidence="7 8" key="1">
    <citation type="journal article" date="2012" name="J. Bacteriol.">
        <title>Complete Genome Sequence of Burkholderia sp. Strain GG4, a Betaproteobacterium That Reduces 3-Oxo-N-Acylhomoserine Lactones and Produces Different N-Acylhomoserine Lactones.</title>
        <authorList>
            <person name="Hong K.W."/>
            <person name="Koh C.L."/>
            <person name="Sam C.K."/>
            <person name="Yin W.F."/>
            <person name="Chan K.G."/>
        </authorList>
    </citation>
    <scope>NUCLEOTIDE SEQUENCE [LARGE SCALE GENOMIC DNA]</scope>
    <source>
        <strain evidence="7 8">GG4</strain>
    </source>
</reference>
<organism evidence="7 8">
    <name type="scientific">Burkholderia cepacia GG4</name>
    <dbReference type="NCBI Taxonomy" id="1009846"/>
    <lineage>
        <taxon>Bacteria</taxon>
        <taxon>Pseudomonadati</taxon>
        <taxon>Pseudomonadota</taxon>
        <taxon>Betaproteobacteria</taxon>
        <taxon>Burkholderiales</taxon>
        <taxon>Burkholderiaceae</taxon>
        <taxon>Burkholderia</taxon>
        <taxon>Burkholderia cepacia complex</taxon>
    </lineage>
</organism>
<evidence type="ECO:0000313" key="8">
    <source>
        <dbReference type="Proteomes" id="UP000032866"/>
    </source>
</evidence>
<evidence type="ECO:0000313" key="7">
    <source>
        <dbReference type="EMBL" id="AFQ49813.1"/>
    </source>
</evidence>
<keyword evidence="4" id="KW-0288">FMN</keyword>
<dbReference type="InterPro" id="IPR000415">
    <property type="entry name" value="Nitroreductase-like"/>
</dbReference>
<dbReference type="GO" id="GO:0016491">
    <property type="term" value="F:oxidoreductase activity"/>
    <property type="evidence" value="ECO:0007669"/>
    <property type="project" value="UniProtKB-KW"/>
</dbReference>
<dbReference type="PANTHER" id="PTHR43673:SF2">
    <property type="entry name" value="NITROREDUCTASE"/>
    <property type="match status" value="1"/>
</dbReference>
<evidence type="ECO:0000256" key="5">
    <source>
        <dbReference type="ARBA" id="ARBA00023002"/>
    </source>
</evidence>
<feature type="domain" description="Nitroreductase" evidence="6">
    <location>
        <begin position="24"/>
        <end position="215"/>
    </location>
</feature>
<dbReference type="Gene3D" id="3.40.109.10">
    <property type="entry name" value="NADH Oxidase"/>
    <property type="match status" value="1"/>
</dbReference>
<dbReference type="Pfam" id="PF00881">
    <property type="entry name" value="Nitroreductase"/>
    <property type="match status" value="1"/>
</dbReference>
<evidence type="ECO:0000259" key="6">
    <source>
        <dbReference type="Pfam" id="PF00881"/>
    </source>
</evidence>